<sequence>MPDYADLWEHAPGSHLLLDDDGLITAANATFCEWTGHAAADLLGRPFTSLLPIGDRVLHTTHALPQLMVTGRIAEASVQVIGADGERHPALMGATRVTAGLPAPETRVVLVDAQQRRRYEEELLTARRRAEESQARIAAAEAALTELVHHDSLTGLLNRPGLLHALHGRLGRCGADATGPGTAVPTVFFIDLDGFKAVNDGLGHGSGDELLRVVARRLEDASRAGADVARLAGDEFVVLDDVSPTGTRRVAARLLDVLAEPVVLQGVEVVVAASIGSCAAEVPVAPADVETAADLVLLRADTAMYRAKAQGSGRWEAHVPGSPDPAADRLVLLEQLRSAIRDGELRVHYQPRMALPGGGVSGVEALVRWQHPTRGLLQPDSFIDAAEESGVIRDLGAWVLTEAVGQAVRWDAAGVAPGLQMAVNVSARQLADTGLVARVAGVLARAGLPASRLVLEITETALMHDPESALTTLQALRSLGVLLAVDDFGTGYSSFTYLKQFPVDELKIDRSFVAGMTTDAGDRAIVASCVHLAHAMGLVAVAEGVESADERDALLALRCDQAQGYFFSRPVPADEVPFPATVPA</sequence>
<dbReference type="SUPFAM" id="SSF141868">
    <property type="entry name" value="EAL domain-like"/>
    <property type="match status" value="1"/>
</dbReference>
<dbReference type="InterPro" id="IPR000014">
    <property type="entry name" value="PAS"/>
</dbReference>
<dbReference type="Proteomes" id="UP000468828">
    <property type="component" value="Unassembled WGS sequence"/>
</dbReference>
<dbReference type="AlphaFoldDB" id="A0A6P0H4N7"/>
<dbReference type="PANTHER" id="PTHR44757">
    <property type="entry name" value="DIGUANYLATE CYCLASE DGCP"/>
    <property type="match status" value="1"/>
</dbReference>
<dbReference type="Pfam" id="PF00990">
    <property type="entry name" value="GGDEF"/>
    <property type="match status" value="1"/>
</dbReference>
<gene>
    <name evidence="5" type="ORF">G3R41_03810</name>
    <name evidence="4" type="ORF">GCU67_03810</name>
</gene>
<dbReference type="SMART" id="SM00267">
    <property type="entry name" value="GGDEF"/>
    <property type="match status" value="1"/>
</dbReference>
<dbReference type="FunFam" id="3.20.20.450:FF:000001">
    <property type="entry name" value="Cyclic di-GMP phosphodiesterase yahA"/>
    <property type="match status" value="1"/>
</dbReference>
<dbReference type="InterPro" id="IPR000160">
    <property type="entry name" value="GGDEF_dom"/>
</dbReference>
<dbReference type="PANTHER" id="PTHR44757:SF2">
    <property type="entry name" value="BIOFILM ARCHITECTURE MAINTENANCE PROTEIN MBAA"/>
    <property type="match status" value="1"/>
</dbReference>
<dbReference type="SMART" id="SM00091">
    <property type="entry name" value="PAS"/>
    <property type="match status" value="1"/>
</dbReference>
<evidence type="ECO:0000259" key="3">
    <source>
        <dbReference type="PROSITE" id="PS50887"/>
    </source>
</evidence>
<dbReference type="SUPFAM" id="SSF55073">
    <property type="entry name" value="Nucleotide cyclase"/>
    <property type="match status" value="1"/>
</dbReference>
<dbReference type="Gene3D" id="3.30.70.270">
    <property type="match status" value="1"/>
</dbReference>
<dbReference type="NCBIfam" id="TIGR00229">
    <property type="entry name" value="sensory_box"/>
    <property type="match status" value="1"/>
</dbReference>
<dbReference type="CDD" id="cd01948">
    <property type="entry name" value="EAL"/>
    <property type="match status" value="1"/>
</dbReference>
<dbReference type="InterPro" id="IPR035965">
    <property type="entry name" value="PAS-like_dom_sf"/>
</dbReference>
<dbReference type="Proteomes" id="UP000471152">
    <property type="component" value="Unassembled WGS sequence"/>
</dbReference>
<dbReference type="SUPFAM" id="SSF55785">
    <property type="entry name" value="PYP-like sensor domain (PAS domain)"/>
    <property type="match status" value="1"/>
</dbReference>
<dbReference type="InterPro" id="IPR052155">
    <property type="entry name" value="Biofilm_reg_signaling"/>
</dbReference>
<dbReference type="PROSITE" id="PS50883">
    <property type="entry name" value="EAL"/>
    <property type="match status" value="1"/>
</dbReference>
<dbReference type="InterPro" id="IPR029787">
    <property type="entry name" value="Nucleotide_cyclase"/>
</dbReference>
<evidence type="ECO:0000313" key="5">
    <source>
        <dbReference type="EMBL" id="NEN50073.1"/>
    </source>
</evidence>
<dbReference type="CDD" id="cd00130">
    <property type="entry name" value="PAS"/>
    <property type="match status" value="1"/>
</dbReference>
<dbReference type="NCBIfam" id="TIGR00254">
    <property type="entry name" value="GGDEF"/>
    <property type="match status" value="1"/>
</dbReference>
<evidence type="ECO:0000313" key="4">
    <source>
        <dbReference type="EMBL" id="NEK93306.1"/>
    </source>
</evidence>
<dbReference type="EMBL" id="JAAGWB010000012">
    <property type="protein sequence ID" value="NEN50073.1"/>
    <property type="molecule type" value="Genomic_DNA"/>
</dbReference>
<protein>
    <submittedName>
        <fullName evidence="5">GGDEF domain-containing protein</fullName>
    </submittedName>
</protein>
<dbReference type="Gene3D" id="3.20.20.450">
    <property type="entry name" value="EAL domain"/>
    <property type="match status" value="1"/>
</dbReference>
<feature type="domain" description="EAL" evidence="2">
    <location>
        <begin position="329"/>
        <end position="584"/>
    </location>
</feature>
<evidence type="ECO:0000313" key="7">
    <source>
        <dbReference type="Proteomes" id="UP000471152"/>
    </source>
</evidence>
<proteinExistence type="predicted"/>
<feature type="domain" description="GGDEF" evidence="3">
    <location>
        <begin position="183"/>
        <end position="320"/>
    </location>
</feature>
<name>A0A6P0H4N7_9ACTN</name>
<dbReference type="Pfam" id="PF08448">
    <property type="entry name" value="PAS_4"/>
    <property type="match status" value="1"/>
</dbReference>
<dbReference type="Pfam" id="PF00563">
    <property type="entry name" value="EAL"/>
    <property type="match status" value="1"/>
</dbReference>
<evidence type="ECO:0000256" key="1">
    <source>
        <dbReference type="SAM" id="Coils"/>
    </source>
</evidence>
<dbReference type="RefSeq" id="WP_163609814.1">
    <property type="nucleotide sequence ID" value="NZ_JAAGWB010000012.1"/>
</dbReference>
<dbReference type="InterPro" id="IPR013656">
    <property type="entry name" value="PAS_4"/>
</dbReference>
<dbReference type="PROSITE" id="PS50887">
    <property type="entry name" value="GGDEF"/>
    <property type="match status" value="1"/>
</dbReference>
<accession>A0A6P0H4N7</accession>
<dbReference type="InterPro" id="IPR001633">
    <property type="entry name" value="EAL_dom"/>
</dbReference>
<dbReference type="EMBL" id="JAAGWH010000012">
    <property type="protein sequence ID" value="NEK93306.1"/>
    <property type="molecule type" value="Genomic_DNA"/>
</dbReference>
<comment type="caution">
    <text evidence="5">The sequence shown here is derived from an EMBL/GenBank/DDBJ whole genome shotgun (WGS) entry which is preliminary data.</text>
</comment>
<dbReference type="CDD" id="cd01949">
    <property type="entry name" value="GGDEF"/>
    <property type="match status" value="1"/>
</dbReference>
<keyword evidence="6" id="KW-1185">Reference proteome</keyword>
<dbReference type="InterPro" id="IPR043128">
    <property type="entry name" value="Rev_trsase/Diguanyl_cyclase"/>
</dbReference>
<organism evidence="5 7">
    <name type="scientific">Modestobacter muralis</name>
    <dbReference type="NCBI Taxonomy" id="1608614"/>
    <lineage>
        <taxon>Bacteria</taxon>
        <taxon>Bacillati</taxon>
        <taxon>Actinomycetota</taxon>
        <taxon>Actinomycetes</taxon>
        <taxon>Geodermatophilales</taxon>
        <taxon>Geodermatophilaceae</taxon>
        <taxon>Modestobacter</taxon>
    </lineage>
</organism>
<dbReference type="InterPro" id="IPR035919">
    <property type="entry name" value="EAL_sf"/>
</dbReference>
<feature type="coiled-coil region" evidence="1">
    <location>
        <begin position="116"/>
        <end position="143"/>
    </location>
</feature>
<evidence type="ECO:0000313" key="6">
    <source>
        <dbReference type="Proteomes" id="UP000468828"/>
    </source>
</evidence>
<reference evidence="4 6" key="1">
    <citation type="submission" date="2020-01" db="EMBL/GenBank/DDBJ databases">
        <title>the WGS Modestobacter muralis CPCC 204518.</title>
        <authorList>
            <person name="Jiang Z."/>
        </authorList>
    </citation>
    <scope>NUCLEOTIDE SEQUENCE [LARGE SCALE GENOMIC DNA]</scope>
    <source>
        <strain evidence="4 6">DSM 100205</strain>
    </source>
</reference>
<dbReference type="SMART" id="SM00052">
    <property type="entry name" value="EAL"/>
    <property type="match status" value="1"/>
</dbReference>
<evidence type="ECO:0000259" key="2">
    <source>
        <dbReference type="PROSITE" id="PS50883"/>
    </source>
</evidence>
<reference evidence="5 7" key="2">
    <citation type="submission" date="2020-02" db="EMBL/GenBank/DDBJ databases">
        <title>The WGS of Modestobacter muralis DSM 100205.</title>
        <authorList>
            <person name="Jiang Z."/>
        </authorList>
    </citation>
    <scope>NUCLEOTIDE SEQUENCE [LARGE SCALE GENOMIC DNA]</scope>
    <source>
        <strain evidence="5 7">DSM 100205</strain>
    </source>
</reference>
<dbReference type="Gene3D" id="3.30.450.20">
    <property type="entry name" value="PAS domain"/>
    <property type="match status" value="1"/>
</dbReference>
<keyword evidence="1" id="KW-0175">Coiled coil</keyword>